<dbReference type="GO" id="GO:0016020">
    <property type="term" value="C:membrane"/>
    <property type="evidence" value="ECO:0007669"/>
    <property type="project" value="UniProtKB-SubCell"/>
</dbReference>
<dbReference type="InterPro" id="IPR000612">
    <property type="entry name" value="PMP3"/>
</dbReference>
<dbReference type="RefSeq" id="XP_033523889.1">
    <property type="nucleotide sequence ID" value="XM_033666700.1"/>
</dbReference>
<dbReference type="PANTHER" id="PTHR21659:SF57">
    <property type="entry name" value="PLASMA MEMBRANE PROTEOLIPID 31"/>
    <property type="match status" value="1"/>
</dbReference>
<dbReference type="PROSITE" id="PS01309">
    <property type="entry name" value="UPF0057"/>
    <property type="match status" value="1"/>
</dbReference>
<reference evidence="8" key="1">
    <citation type="journal article" date="2020" name="Stud. Mycol.">
        <title>101 Dothideomycetes genomes: a test case for predicting lifestyles and emergence of pathogens.</title>
        <authorList>
            <person name="Haridas S."/>
            <person name="Albert R."/>
            <person name="Binder M."/>
            <person name="Bloem J."/>
            <person name="Labutti K."/>
            <person name="Salamov A."/>
            <person name="Andreopoulos B."/>
            <person name="Baker S."/>
            <person name="Barry K."/>
            <person name="Bills G."/>
            <person name="Bluhm B."/>
            <person name="Cannon C."/>
            <person name="Castanera R."/>
            <person name="Culley D."/>
            <person name="Daum C."/>
            <person name="Ezra D."/>
            <person name="Gonzalez J."/>
            <person name="Henrissat B."/>
            <person name="Kuo A."/>
            <person name="Liang C."/>
            <person name="Lipzen A."/>
            <person name="Lutzoni F."/>
            <person name="Magnuson J."/>
            <person name="Mondo S."/>
            <person name="Nolan M."/>
            <person name="Ohm R."/>
            <person name="Pangilinan J."/>
            <person name="Park H.-J."/>
            <person name="Ramirez L."/>
            <person name="Alfaro M."/>
            <person name="Sun H."/>
            <person name="Tritt A."/>
            <person name="Yoshinaga Y."/>
            <person name="Zwiers L.-H."/>
            <person name="Turgeon B."/>
            <person name="Goodwin S."/>
            <person name="Spatafora J."/>
            <person name="Crous P."/>
            <person name="Grigoriev I."/>
        </authorList>
    </citation>
    <scope>NUCLEOTIDE SEQUENCE</scope>
    <source>
        <strain evidence="8">CBS 119687</strain>
    </source>
</reference>
<accession>A0A6A6ACJ8</accession>
<evidence type="ECO:0000256" key="7">
    <source>
        <dbReference type="SAM" id="Phobius"/>
    </source>
</evidence>
<protein>
    <submittedName>
        <fullName evidence="8">Uncharacterized protein</fullName>
    </submittedName>
</protein>
<name>A0A6A6ACJ8_9PLEO</name>
<dbReference type="Pfam" id="PF01679">
    <property type="entry name" value="Pmp3"/>
    <property type="match status" value="1"/>
</dbReference>
<feature type="transmembrane region" description="Helical" evidence="7">
    <location>
        <begin position="32"/>
        <end position="53"/>
    </location>
</feature>
<evidence type="ECO:0000313" key="8">
    <source>
        <dbReference type="EMBL" id="KAF2129500.1"/>
    </source>
</evidence>
<evidence type="ECO:0000256" key="5">
    <source>
        <dbReference type="ARBA" id="ARBA00023136"/>
    </source>
</evidence>
<keyword evidence="9" id="KW-1185">Reference proteome</keyword>
<evidence type="ECO:0000256" key="1">
    <source>
        <dbReference type="ARBA" id="ARBA00004370"/>
    </source>
</evidence>
<dbReference type="GeneID" id="54407132"/>
<evidence type="ECO:0000256" key="6">
    <source>
        <dbReference type="SAM" id="MobiDB-lite"/>
    </source>
</evidence>
<organism evidence="8 9">
    <name type="scientific">Dothidotthia symphoricarpi CBS 119687</name>
    <dbReference type="NCBI Taxonomy" id="1392245"/>
    <lineage>
        <taxon>Eukaryota</taxon>
        <taxon>Fungi</taxon>
        <taxon>Dikarya</taxon>
        <taxon>Ascomycota</taxon>
        <taxon>Pezizomycotina</taxon>
        <taxon>Dothideomycetes</taxon>
        <taxon>Pleosporomycetidae</taxon>
        <taxon>Pleosporales</taxon>
        <taxon>Dothidotthiaceae</taxon>
        <taxon>Dothidotthia</taxon>
    </lineage>
</organism>
<comment type="similarity">
    <text evidence="2">Belongs to the UPF0057 (PMP3) family.</text>
</comment>
<keyword evidence="5 7" id="KW-0472">Membrane</keyword>
<comment type="subcellular location">
    <subcellularLocation>
        <location evidence="1">Membrane</location>
    </subcellularLocation>
</comment>
<feature type="compositionally biased region" description="Basic and acidic residues" evidence="6">
    <location>
        <begin position="123"/>
        <end position="135"/>
    </location>
</feature>
<dbReference type="OrthoDB" id="2802411at2759"/>
<keyword evidence="4 7" id="KW-1133">Transmembrane helix</keyword>
<dbReference type="AlphaFoldDB" id="A0A6A6ACJ8"/>
<dbReference type="PANTHER" id="PTHR21659">
    <property type="entry name" value="HYDROPHOBIC PROTEIN RCI2 LOW TEMPERATURE AND SALT RESPONSIVE PROTEIN LTI6 -RELATED"/>
    <property type="match status" value="1"/>
</dbReference>
<evidence type="ECO:0000313" key="9">
    <source>
        <dbReference type="Proteomes" id="UP000799771"/>
    </source>
</evidence>
<feature type="transmembrane region" description="Helical" evidence="7">
    <location>
        <begin position="7"/>
        <end position="26"/>
    </location>
</feature>
<proteinExistence type="inferred from homology"/>
<feature type="compositionally biased region" description="Low complexity" evidence="6">
    <location>
        <begin position="106"/>
        <end position="122"/>
    </location>
</feature>
<sequence length="172" mass="18559">MCGTDCFLMLLSVLFPPIGVWVKRGICGADSLINIALCCLGVLPGLLHAWYIILKHPETYEPQAYQQVPDGERGDGRTTYYVVTHEQPGRRGQPMHPTSYGTVGAQPSSGQFPGQQQGFVQQKQDKVRAKQDKKGAQLSNQGQGGQGSSSQPEGPPPSYAAAIKGDHKVQNP</sequence>
<dbReference type="EMBL" id="ML977506">
    <property type="protein sequence ID" value="KAF2129500.1"/>
    <property type="molecule type" value="Genomic_DNA"/>
</dbReference>
<evidence type="ECO:0000256" key="4">
    <source>
        <dbReference type="ARBA" id="ARBA00022989"/>
    </source>
</evidence>
<feature type="region of interest" description="Disordered" evidence="6">
    <location>
        <begin position="67"/>
        <end position="172"/>
    </location>
</feature>
<gene>
    <name evidence="8" type="ORF">P153DRAFT_357068</name>
</gene>
<evidence type="ECO:0000256" key="3">
    <source>
        <dbReference type="ARBA" id="ARBA00022692"/>
    </source>
</evidence>
<evidence type="ECO:0000256" key="2">
    <source>
        <dbReference type="ARBA" id="ARBA00009530"/>
    </source>
</evidence>
<keyword evidence="3 7" id="KW-0812">Transmembrane</keyword>
<dbReference type="Proteomes" id="UP000799771">
    <property type="component" value="Unassembled WGS sequence"/>
</dbReference>